<dbReference type="InterPro" id="IPR018101">
    <property type="entry name" value="Transl_elong_Ts_CS"/>
</dbReference>
<proteinExistence type="inferred from homology"/>
<evidence type="ECO:0000256" key="3">
    <source>
        <dbReference type="ARBA" id="ARBA00023128"/>
    </source>
</evidence>
<reference evidence="6 7" key="1">
    <citation type="submission" date="2019-02" db="EMBL/GenBank/DDBJ databases">
        <title>Genome sequencing of the rare red list fungi Antrodiella citrinella (Flaviporus citrinellus).</title>
        <authorList>
            <person name="Buettner E."/>
            <person name="Kellner H."/>
        </authorList>
    </citation>
    <scope>NUCLEOTIDE SEQUENCE [LARGE SCALE GENOMIC DNA]</scope>
    <source>
        <strain evidence="6 7">DSM 108506</strain>
    </source>
</reference>
<dbReference type="Proteomes" id="UP000308730">
    <property type="component" value="Unassembled WGS sequence"/>
</dbReference>
<dbReference type="PANTHER" id="PTHR11741:SF0">
    <property type="entry name" value="ELONGATION FACTOR TS, MITOCHONDRIAL"/>
    <property type="match status" value="1"/>
</dbReference>
<evidence type="ECO:0000313" key="6">
    <source>
        <dbReference type="EMBL" id="THH27668.1"/>
    </source>
</evidence>
<dbReference type="PROSITE" id="PS01127">
    <property type="entry name" value="EF_TS_2"/>
    <property type="match status" value="1"/>
</dbReference>
<dbReference type="OrthoDB" id="277235at2759"/>
<evidence type="ECO:0000259" key="5">
    <source>
        <dbReference type="Pfam" id="PF00889"/>
    </source>
</evidence>
<evidence type="ECO:0000256" key="2">
    <source>
        <dbReference type="ARBA" id="ARBA00022917"/>
    </source>
</evidence>
<evidence type="ECO:0000313" key="7">
    <source>
        <dbReference type="Proteomes" id="UP000308730"/>
    </source>
</evidence>
<dbReference type="InterPro" id="IPR001816">
    <property type="entry name" value="Transl_elong_EFTs/EF1B"/>
</dbReference>
<keyword evidence="3 4" id="KW-0496">Mitochondrion</keyword>
<dbReference type="PANTHER" id="PTHR11741">
    <property type="entry name" value="ELONGATION FACTOR TS"/>
    <property type="match status" value="1"/>
</dbReference>
<dbReference type="GO" id="GO:0070125">
    <property type="term" value="P:mitochondrial translational elongation"/>
    <property type="evidence" value="ECO:0007669"/>
    <property type="project" value="TreeGrafter"/>
</dbReference>
<dbReference type="InterPro" id="IPR014039">
    <property type="entry name" value="Transl_elong_EFTs/EF1B_dimer"/>
</dbReference>
<dbReference type="HAMAP" id="MF_00050">
    <property type="entry name" value="EF_Ts"/>
    <property type="match status" value="1"/>
</dbReference>
<dbReference type="GO" id="GO:0003746">
    <property type="term" value="F:translation elongation factor activity"/>
    <property type="evidence" value="ECO:0007669"/>
    <property type="project" value="UniProtKB-UniRule"/>
</dbReference>
<gene>
    <name evidence="4" type="primary">TSF1</name>
    <name evidence="6" type="ORF">EUX98_g6520</name>
</gene>
<dbReference type="EMBL" id="SGPM01000234">
    <property type="protein sequence ID" value="THH27668.1"/>
    <property type="molecule type" value="Genomic_DNA"/>
</dbReference>
<dbReference type="Pfam" id="PF00889">
    <property type="entry name" value="EF_TS"/>
    <property type="match status" value="1"/>
</dbReference>
<feature type="domain" description="Translation elongation factor EFTs/EF1B dimerisation" evidence="5">
    <location>
        <begin position="105"/>
        <end position="211"/>
    </location>
</feature>
<comment type="similarity">
    <text evidence="4">Belongs to the EF-Ts family.</text>
</comment>
<protein>
    <recommendedName>
        <fullName evidence="4">Elongation factor Ts, mitochondrial</fullName>
        <shortName evidence="4">EF-Ts</shortName>
        <shortName evidence="4">EF-TsMt</shortName>
    </recommendedName>
</protein>
<dbReference type="Gene3D" id="3.30.479.20">
    <property type="entry name" value="Elongation factor Ts, dimerisation domain"/>
    <property type="match status" value="2"/>
</dbReference>
<organism evidence="6 7">
    <name type="scientific">Antrodiella citrinella</name>
    <dbReference type="NCBI Taxonomy" id="2447956"/>
    <lineage>
        <taxon>Eukaryota</taxon>
        <taxon>Fungi</taxon>
        <taxon>Dikarya</taxon>
        <taxon>Basidiomycota</taxon>
        <taxon>Agaricomycotina</taxon>
        <taxon>Agaricomycetes</taxon>
        <taxon>Polyporales</taxon>
        <taxon>Steccherinaceae</taxon>
        <taxon>Antrodiella</taxon>
    </lineage>
</organism>
<comment type="subcellular location">
    <subcellularLocation>
        <location evidence="4">Mitochondrion</location>
    </subcellularLocation>
</comment>
<dbReference type="AlphaFoldDB" id="A0A4S4MQV7"/>
<dbReference type="SUPFAM" id="SSF54713">
    <property type="entry name" value="Elongation factor Ts (EF-Ts), dimerisation domain"/>
    <property type="match status" value="1"/>
</dbReference>
<keyword evidence="7" id="KW-1185">Reference proteome</keyword>
<dbReference type="Gene3D" id="1.10.8.10">
    <property type="entry name" value="DNA helicase RuvA subunit, C-terminal domain"/>
    <property type="match status" value="1"/>
</dbReference>
<dbReference type="GO" id="GO:0005739">
    <property type="term" value="C:mitochondrion"/>
    <property type="evidence" value="ECO:0007669"/>
    <property type="project" value="UniProtKB-SubCell"/>
</dbReference>
<keyword evidence="1 4" id="KW-0251">Elongation factor</keyword>
<sequence length="367" mass="39378">MTRPFPRSLLPSLRHYSTPSSTVPIKLIAKLRKQSPVSLSLARTALEASSLSVSGALEWLAANAATSNAKKVDKVGGRSTNEGMVGVYTISHGVTGRMRAPVWAGMVEMNSETDFVARGELFGKLLSEIAHSAAFNAASKERVKKDQNKSADDGGLMKPVDVNELLNAPLISFSNTDVSGKPLPTISDAIRTLMGQVGENISLRRAATVKRDLFQIKNVGLRLASYGHGGTFSIPASFQSGRVASMAVLALKGQFTGDTSICGLVRQQPGFINDLEELEAALVRQISGFPTTAIDGQSLLEGEEAEAALYNQQFMMYPPASDASVREVLEKWAQQHDLVETKENEGGLQVVEFLKWTVGGESVAGRL</sequence>
<accession>A0A4S4MQV7</accession>
<name>A0A4S4MQV7_9APHY</name>
<comment type="caution">
    <text evidence="6">The sequence shown here is derived from an EMBL/GenBank/DDBJ whole genome shotgun (WGS) entry which is preliminary data.</text>
</comment>
<comment type="function">
    <text evidence="4">Associates with the EF-Tu.GDP complex and induces the exchange of GDP to GTP. It remains bound to the aminoacyl-tRNA.EF-Tu.GTP complex up to the GTP hydrolysis stage on the ribosome.</text>
</comment>
<evidence type="ECO:0000256" key="1">
    <source>
        <dbReference type="ARBA" id="ARBA00022768"/>
    </source>
</evidence>
<dbReference type="InterPro" id="IPR036402">
    <property type="entry name" value="EF-Ts_dimer_sf"/>
</dbReference>
<evidence type="ECO:0000256" key="4">
    <source>
        <dbReference type="HAMAP-Rule" id="MF_03135"/>
    </source>
</evidence>
<keyword evidence="2 4" id="KW-0648">Protein biosynthesis</keyword>